<protein>
    <recommendedName>
        <fullName evidence="2">VWFA domain-containing protein</fullName>
    </recommendedName>
</protein>
<dbReference type="InterPro" id="IPR036465">
    <property type="entry name" value="vWFA_dom_sf"/>
</dbReference>
<evidence type="ECO:0000313" key="3">
    <source>
        <dbReference type="EMBL" id="TFE91976.1"/>
    </source>
</evidence>
<dbReference type="Proteomes" id="UP000298246">
    <property type="component" value="Unassembled WGS sequence"/>
</dbReference>
<proteinExistence type="predicted"/>
<dbReference type="EMBL" id="MYFO01000001">
    <property type="protein sequence ID" value="TFE91976.1"/>
    <property type="molecule type" value="Genomic_DNA"/>
</dbReference>
<dbReference type="SUPFAM" id="SSF53300">
    <property type="entry name" value="vWA-like"/>
    <property type="match status" value="1"/>
</dbReference>
<evidence type="ECO:0000256" key="1">
    <source>
        <dbReference type="SAM" id="MobiDB-lite"/>
    </source>
</evidence>
<gene>
    <name evidence="3" type="ORF">B5M42_01695</name>
</gene>
<dbReference type="RefSeq" id="WP_134749004.1">
    <property type="nucleotide sequence ID" value="NZ_MYFO02000001.1"/>
</dbReference>
<feature type="domain" description="VWFA" evidence="2">
    <location>
        <begin position="559"/>
        <end position="648"/>
    </location>
</feature>
<name>A0A4Y8QC09_9BACL</name>
<dbReference type="Gene3D" id="3.40.50.410">
    <property type="entry name" value="von Willebrand factor, type A domain"/>
    <property type="match status" value="1"/>
</dbReference>
<dbReference type="AlphaFoldDB" id="A0A4Y8QC09"/>
<dbReference type="InterPro" id="IPR002035">
    <property type="entry name" value="VWF_A"/>
</dbReference>
<comment type="caution">
    <text evidence="3">The sequence shown here is derived from an EMBL/GenBank/DDBJ whole genome shotgun (WGS) entry which is preliminary data.</text>
</comment>
<evidence type="ECO:0000259" key="2">
    <source>
        <dbReference type="PROSITE" id="PS50234"/>
    </source>
</evidence>
<keyword evidence="4" id="KW-1185">Reference proteome</keyword>
<dbReference type="SMART" id="SM00327">
    <property type="entry name" value="VWA"/>
    <property type="match status" value="1"/>
</dbReference>
<dbReference type="PANTHER" id="PTHR41248:SF1">
    <property type="entry name" value="NORD PROTEIN"/>
    <property type="match status" value="1"/>
</dbReference>
<dbReference type="InterPro" id="IPR051928">
    <property type="entry name" value="NorD/CobT"/>
</dbReference>
<evidence type="ECO:0000313" key="4">
    <source>
        <dbReference type="Proteomes" id="UP000298246"/>
    </source>
</evidence>
<accession>A0A4Y8QC09</accession>
<reference evidence="3 4" key="1">
    <citation type="submission" date="2017-03" db="EMBL/GenBank/DDBJ databases">
        <title>Isolation of Levoglucosan Utilizing Bacteria.</title>
        <authorList>
            <person name="Arya A.S."/>
        </authorList>
    </citation>
    <scope>NUCLEOTIDE SEQUENCE [LARGE SCALE GENOMIC DNA]</scope>
    <source>
        <strain evidence="3 4">MEC069</strain>
    </source>
</reference>
<dbReference type="CDD" id="cd01454">
    <property type="entry name" value="vWA_norD_type"/>
    <property type="match status" value="1"/>
</dbReference>
<dbReference type="PANTHER" id="PTHR41248">
    <property type="entry name" value="NORD PROTEIN"/>
    <property type="match status" value="1"/>
</dbReference>
<feature type="region of interest" description="Disordered" evidence="1">
    <location>
        <begin position="257"/>
        <end position="362"/>
    </location>
</feature>
<dbReference type="PROSITE" id="PS50234">
    <property type="entry name" value="VWFA"/>
    <property type="match status" value="1"/>
</dbReference>
<sequence>MFVGKVNLLQDTKDALLHMQLEDLAKLLSRRRDIRVETGFHALYDEAAGVLTVSQFWRDLPPGVRAAGWKSDVYLRAFGSAWFSDAAAIATFMAESESGPLPVLARQLFALGEDMRLTRICREQRPGMARVFAQRHEAYAAYYRHPLRGYIRKREYAEALLLLVYGWFTGSAALTVDAAAAADASAAELEALGELRALLQPLPALLERLEAAASTGEAAALCRELTAALAYRLGRDAAAPLFATSPGSGTAAPLPAGYRGPLPPARPLADAGGSDKAAGPAGRLEGERLPMWSRESADRSPGPLRFELERGRPADAFGGAPRAGDATDAARALTPAQGRSRRAGQSGAAAERRYRGDLPGPQPGVAASPNAARLTAAWLAPVKPSPEETAAYGRMRERVLPFTRQLQRAIRRSLEQRRVAPRADRPFGRLDKRLTRIVTEEVPRLFSKKLSPTPRLDAALTLLVDCSASMQDKMEATKLGLTLFHEALRSLAIAHEIVGFWEDADRVTAQEAPSCFRIAVDFARSLLPGRGAAIMQLAPQQDNRDGFAIRLMTARLLQRPERQRVLLVFSDGEPSAADYHESGIVDTHAAVSEARRRGIDVVSVFLGSGGEVHETERAAMQSIYGRGSVVVPELAELPGRLAPILRKLLLKSIF</sequence>
<organism evidence="3 4">
    <name type="scientific">Paenibacillus athensensis</name>
    <dbReference type="NCBI Taxonomy" id="1967502"/>
    <lineage>
        <taxon>Bacteria</taxon>
        <taxon>Bacillati</taxon>
        <taxon>Bacillota</taxon>
        <taxon>Bacilli</taxon>
        <taxon>Bacillales</taxon>
        <taxon>Paenibacillaceae</taxon>
        <taxon>Paenibacillus</taxon>
    </lineage>
</organism>
<dbReference type="OrthoDB" id="2370292at2"/>